<dbReference type="Gene3D" id="2.60.120.680">
    <property type="entry name" value="GOLD domain"/>
    <property type="match status" value="1"/>
</dbReference>
<dbReference type="EMBL" id="KB297391">
    <property type="protein sequence ID" value="ELU10555.1"/>
    <property type="molecule type" value="Genomic_DNA"/>
</dbReference>
<evidence type="ECO:0000313" key="3">
    <source>
        <dbReference type="EMBL" id="ELU10555.1"/>
    </source>
</evidence>
<dbReference type="InterPro" id="IPR011074">
    <property type="entry name" value="CRAL/TRIO_N_dom"/>
</dbReference>
<dbReference type="GO" id="GO:0005737">
    <property type="term" value="C:cytoplasm"/>
    <property type="evidence" value="ECO:0007669"/>
    <property type="project" value="TreeGrafter"/>
</dbReference>
<dbReference type="SUPFAM" id="SSF46938">
    <property type="entry name" value="CRAL/TRIO N-terminal domain"/>
    <property type="match status" value="1"/>
</dbReference>
<dbReference type="SMART" id="SM01100">
    <property type="entry name" value="CRAL_TRIO_N"/>
    <property type="match status" value="1"/>
</dbReference>
<dbReference type="EnsemblMetazoa" id="CapteT194024">
    <property type="protein sequence ID" value="CapteP194024"/>
    <property type="gene ID" value="CapteG194024"/>
</dbReference>
<dbReference type="Pfam" id="PF00650">
    <property type="entry name" value="CRAL_TRIO"/>
    <property type="match status" value="1"/>
</dbReference>
<dbReference type="AlphaFoldDB" id="R7V421"/>
<dbReference type="OrthoDB" id="1434354at2759"/>
<feature type="domain" description="CRAL-TRIO" evidence="1">
    <location>
        <begin position="74"/>
        <end position="247"/>
    </location>
</feature>
<sequence>MSGHSGNLTTKQQAALAEFQENIRDVQPEHDEEDCLRWLRARCFDVKKAEQMFRASLQWRKTFGADQLLETYTAPEVLKKYWPGGMHGFDKRGCPIWIDTPGYTDVKGLMYSCKKQELLKYKVSHCEEIQKTFREQRLKLGHRVDGLIIIFDLDKYGMKHLWKPVIDIYMSILSIFESNYPETLYRCYVINAPRIFPVAYNIIKPVLSEDTKNKVHVLGSHWKERILQDIDADQLPPHWGGTCNLHGNDPYCQPIVNIGGTVPPEYLALKKEFSTSDFNRIQISRGSSQQIEALVSIPGSIIRWQFLSDGADIGFGVFRRTLDSKQKANEMECCVPSDRVNSHMVPEDGSFTAEVPGTYVLRFDNTYSWVTSKSVKYEVEVLPPGDISILHTSPSFAVKSE</sequence>
<evidence type="ECO:0000313" key="5">
    <source>
        <dbReference type="Proteomes" id="UP000014760"/>
    </source>
</evidence>
<dbReference type="PRINTS" id="PR00180">
    <property type="entry name" value="CRETINALDHBP"/>
</dbReference>
<dbReference type="Gene3D" id="3.40.525.10">
    <property type="entry name" value="CRAL-TRIO lipid binding domain"/>
    <property type="match status" value="1"/>
</dbReference>
<dbReference type="Proteomes" id="UP000014760">
    <property type="component" value="Unassembled WGS sequence"/>
</dbReference>
<dbReference type="SUPFAM" id="SSF52087">
    <property type="entry name" value="CRAL/TRIO domain"/>
    <property type="match status" value="1"/>
</dbReference>
<accession>R7V421</accession>
<evidence type="ECO:0000313" key="4">
    <source>
        <dbReference type="EnsemblMetazoa" id="CapteP194024"/>
    </source>
</evidence>
<dbReference type="PROSITE" id="PS50866">
    <property type="entry name" value="GOLD"/>
    <property type="match status" value="1"/>
</dbReference>
<dbReference type="STRING" id="283909.R7V421"/>
<proteinExistence type="predicted"/>
<dbReference type="EMBL" id="AMQN01006005">
    <property type="status" value="NOT_ANNOTATED_CDS"/>
    <property type="molecule type" value="Genomic_DNA"/>
</dbReference>
<dbReference type="InterPro" id="IPR009038">
    <property type="entry name" value="GOLD_dom"/>
</dbReference>
<name>R7V421_CAPTE</name>
<dbReference type="FunCoup" id="R7V421">
    <property type="interactions" value="202"/>
</dbReference>
<reference evidence="4" key="3">
    <citation type="submission" date="2015-06" db="UniProtKB">
        <authorList>
            <consortium name="EnsemblMetazoa"/>
        </authorList>
    </citation>
    <scope>IDENTIFICATION</scope>
</reference>
<evidence type="ECO:0008006" key="6">
    <source>
        <dbReference type="Google" id="ProtNLM"/>
    </source>
</evidence>
<gene>
    <name evidence="3" type="ORF">CAPTEDRAFT_194024</name>
</gene>
<dbReference type="PANTHER" id="PTHR23324:SF83">
    <property type="entry name" value="SEC14-LIKE PROTEIN 2"/>
    <property type="match status" value="1"/>
</dbReference>
<dbReference type="SMART" id="SM00516">
    <property type="entry name" value="SEC14"/>
    <property type="match status" value="1"/>
</dbReference>
<feature type="domain" description="GOLD" evidence="2">
    <location>
        <begin position="271"/>
        <end position="381"/>
    </location>
</feature>
<dbReference type="CDD" id="cd00170">
    <property type="entry name" value="SEC14"/>
    <property type="match status" value="1"/>
</dbReference>
<keyword evidence="5" id="KW-1185">Reference proteome</keyword>
<dbReference type="InterPro" id="IPR036598">
    <property type="entry name" value="GOLD_dom_sf"/>
</dbReference>
<dbReference type="InterPro" id="IPR001251">
    <property type="entry name" value="CRAL-TRIO_dom"/>
</dbReference>
<dbReference type="PROSITE" id="PS50191">
    <property type="entry name" value="CRAL_TRIO"/>
    <property type="match status" value="1"/>
</dbReference>
<evidence type="ECO:0000259" key="2">
    <source>
        <dbReference type="PROSITE" id="PS50866"/>
    </source>
</evidence>
<dbReference type="InterPro" id="IPR051064">
    <property type="entry name" value="SEC14/CRAL-TRIO_domain"/>
</dbReference>
<reference evidence="3 5" key="2">
    <citation type="journal article" date="2013" name="Nature">
        <title>Insights into bilaterian evolution from three spiralian genomes.</title>
        <authorList>
            <person name="Simakov O."/>
            <person name="Marletaz F."/>
            <person name="Cho S.J."/>
            <person name="Edsinger-Gonzales E."/>
            <person name="Havlak P."/>
            <person name="Hellsten U."/>
            <person name="Kuo D.H."/>
            <person name="Larsson T."/>
            <person name="Lv J."/>
            <person name="Arendt D."/>
            <person name="Savage R."/>
            <person name="Osoegawa K."/>
            <person name="de Jong P."/>
            <person name="Grimwood J."/>
            <person name="Chapman J.A."/>
            <person name="Shapiro H."/>
            <person name="Aerts A."/>
            <person name="Otillar R.P."/>
            <person name="Terry A.Y."/>
            <person name="Boore J.L."/>
            <person name="Grigoriev I.V."/>
            <person name="Lindberg D.R."/>
            <person name="Seaver E.C."/>
            <person name="Weisblat D.A."/>
            <person name="Putnam N.H."/>
            <person name="Rokhsar D.S."/>
        </authorList>
    </citation>
    <scope>NUCLEOTIDE SEQUENCE</scope>
    <source>
        <strain evidence="3 5">I ESC-2004</strain>
    </source>
</reference>
<dbReference type="InterPro" id="IPR036865">
    <property type="entry name" value="CRAL-TRIO_dom_sf"/>
</dbReference>
<organism evidence="3">
    <name type="scientific">Capitella teleta</name>
    <name type="common">Polychaete worm</name>
    <dbReference type="NCBI Taxonomy" id="283909"/>
    <lineage>
        <taxon>Eukaryota</taxon>
        <taxon>Metazoa</taxon>
        <taxon>Spiralia</taxon>
        <taxon>Lophotrochozoa</taxon>
        <taxon>Annelida</taxon>
        <taxon>Polychaeta</taxon>
        <taxon>Sedentaria</taxon>
        <taxon>Scolecida</taxon>
        <taxon>Capitellidae</taxon>
        <taxon>Capitella</taxon>
    </lineage>
</organism>
<reference evidence="5" key="1">
    <citation type="submission" date="2012-12" db="EMBL/GenBank/DDBJ databases">
        <authorList>
            <person name="Hellsten U."/>
            <person name="Grimwood J."/>
            <person name="Chapman J.A."/>
            <person name="Shapiro H."/>
            <person name="Aerts A."/>
            <person name="Otillar R.P."/>
            <person name="Terry A.Y."/>
            <person name="Boore J.L."/>
            <person name="Simakov O."/>
            <person name="Marletaz F."/>
            <person name="Cho S.-J."/>
            <person name="Edsinger-Gonzales E."/>
            <person name="Havlak P."/>
            <person name="Kuo D.-H."/>
            <person name="Larsson T."/>
            <person name="Lv J."/>
            <person name="Arendt D."/>
            <person name="Savage R."/>
            <person name="Osoegawa K."/>
            <person name="de Jong P."/>
            <person name="Lindberg D.R."/>
            <person name="Seaver E.C."/>
            <person name="Weisblat D.A."/>
            <person name="Putnam N.H."/>
            <person name="Grigoriev I.V."/>
            <person name="Rokhsar D.S."/>
        </authorList>
    </citation>
    <scope>NUCLEOTIDE SEQUENCE</scope>
    <source>
        <strain evidence="5">I ESC-2004</strain>
    </source>
</reference>
<dbReference type="SUPFAM" id="SSF101576">
    <property type="entry name" value="Supernatant protein factor (SPF), C-terminal domain"/>
    <property type="match status" value="1"/>
</dbReference>
<dbReference type="OMA" id="HCYDKVG"/>
<dbReference type="InterPro" id="IPR036273">
    <property type="entry name" value="CRAL/TRIO_N_dom_sf"/>
</dbReference>
<protein>
    <recommendedName>
        <fullName evidence="6">CRAL-TRIO domain-containing protein</fullName>
    </recommendedName>
</protein>
<dbReference type="HOGENOM" id="CLU_014001_2_1_1"/>
<dbReference type="PANTHER" id="PTHR23324">
    <property type="entry name" value="SEC14 RELATED PROTEIN"/>
    <property type="match status" value="1"/>
</dbReference>
<evidence type="ECO:0000259" key="1">
    <source>
        <dbReference type="PROSITE" id="PS50191"/>
    </source>
</evidence>